<evidence type="ECO:0008006" key="9">
    <source>
        <dbReference type="Google" id="ProtNLM"/>
    </source>
</evidence>
<dbReference type="GeneID" id="92945643"/>
<evidence type="ECO:0000313" key="4">
    <source>
        <dbReference type="EMBL" id="QMW92363.1"/>
    </source>
</evidence>
<dbReference type="RefSeq" id="WP_002582316.1">
    <property type="nucleotide sequence ID" value="NZ_AP019716.1"/>
</dbReference>
<dbReference type="EMBL" id="LRDH01000150">
    <property type="protein sequence ID" value="PPV12347.1"/>
    <property type="molecule type" value="Genomic_DNA"/>
</dbReference>
<dbReference type="KEGG" id="cbut:ATN24_03665"/>
<reference evidence="4 8" key="2">
    <citation type="submission" date="2019-05" db="EMBL/GenBank/DDBJ databases">
        <authorList>
            <person name="Schori C."/>
            <person name="Ahrens C."/>
        </authorList>
    </citation>
    <scope>NUCLEOTIDE SEQUENCE [LARGE SCALE GENOMIC DNA]</scope>
    <source>
        <strain evidence="4 8">DSM 10702</strain>
    </source>
</reference>
<dbReference type="Gene3D" id="2.30.30.100">
    <property type="match status" value="1"/>
</dbReference>
<dbReference type="OrthoDB" id="5469at2"/>
<dbReference type="Proteomes" id="UP000321089">
    <property type="component" value="Unassembled WGS sequence"/>
</dbReference>
<dbReference type="InterPro" id="IPR009366">
    <property type="entry name" value="Protein_Veg"/>
</dbReference>
<name>A0A0A6PS18_CLOBU</name>
<dbReference type="EMBL" id="CP040626">
    <property type="protein sequence ID" value="QMW92363.1"/>
    <property type="molecule type" value="Genomic_DNA"/>
</dbReference>
<accession>A0A0A6PS18</accession>
<organism evidence="3 5">
    <name type="scientific">Clostridium butyricum</name>
    <dbReference type="NCBI Taxonomy" id="1492"/>
    <lineage>
        <taxon>Bacteria</taxon>
        <taxon>Bacillati</taxon>
        <taxon>Bacillota</taxon>
        <taxon>Clostridia</taxon>
        <taxon>Eubacteriales</taxon>
        <taxon>Clostridiaceae</taxon>
        <taxon>Clostridium</taxon>
    </lineage>
</organism>
<dbReference type="Proteomes" id="UP000238081">
    <property type="component" value="Unassembled WGS sequence"/>
</dbReference>
<evidence type="ECO:0000313" key="3">
    <source>
        <dbReference type="EMBL" id="PPV12347.1"/>
    </source>
</evidence>
<dbReference type="PANTHER" id="PTHR40026">
    <property type="entry name" value="PROTEIN VEG"/>
    <property type="match status" value="1"/>
</dbReference>
<dbReference type="PIRSF" id="PIRSF037257">
    <property type="entry name" value="DUF1021"/>
    <property type="match status" value="1"/>
</dbReference>
<protein>
    <recommendedName>
        <fullName evidence="9">Veg protein</fullName>
    </recommendedName>
</protein>
<proteinExistence type="predicted"/>
<dbReference type="EMBL" id="BKBC01000023">
    <property type="protein sequence ID" value="GEQ21436.1"/>
    <property type="molecule type" value="Genomic_DNA"/>
</dbReference>
<evidence type="ECO:0000313" key="8">
    <source>
        <dbReference type="Proteomes" id="UP000515243"/>
    </source>
</evidence>
<dbReference type="AlphaFoldDB" id="A0A0A6PS18"/>
<dbReference type="Proteomes" id="UP000474042">
    <property type="component" value="Unassembled WGS sequence"/>
</dbReference>
<evidence type="ECO:0000313" key="2">
    <source>
        <dbReference type="EMBL" id="NAS19806.1"/>
    </source>
</evidence>
<dbReference type="EMBL" id="WOFV02000108">
    <property type="protein sequence ID" value="NAS19806.1"/>
    <property type="molecule type" value="Genomic_DNA"/>
</dbReference>
<reference evidence="2 7" key="4">
    <citation type="submission" date="2020-01" db="EMBL/GenBank/DDBJ databases">
        <title>Genome sequence of a 1,3-propanediol producer, Clostridium butyricum S3.</title>
        <authorList>
            <person name="Zhou J."/>
        </authorList>
    </citation>
    <scope>NUCLEOTIDE SEQUENCE [LARGE SCALE GENOMIC DNA]</scope>
    <source>
        <strain evidence="2 7">S3</strain>
    </source>
</reference>
<dbReference type="Pfam" id="PF06257">
    <property type="entry name" value="VEG"/>
    <property type="match status" value="1"/>
</dbReference>
<evidence type="ECO:0000313" key="6">
    <source>
        <dbReference type="Proteomes" id="UP000321089"/>
    </source>
</evidence>
<reference evidence="3 5" key="1">
    <citation type="submission" date="2016-01" db="EMBL/GenBank/DDBJ databases">
        <title>Characterization of the Clostridium difficile lineages that are prevalent in Hong Kong and China.</title>
        <authorList>
            <person name="Kwok J.S.-L."/>
            <person name="Lam W.-Y."/>
            <person name="Ip M."/>
            <person name="Chan T.-F."/>
            <person name="Hawkey P.M."/>
            <person name="Tsui S.K.-W."/>
        </authorList>
    </citation>
    <scope>NUCLEOTIDE SEQUENCE [LARGE SCALE GENOMIC DNA]</scope>
    <source>
        <strain evidence="3 5">300064</strain>
    </source>
</reference>
<sequence length="80" mass="8940">MEKVKTIASIKNDIEQHIGEKVTLKANGGRKKVLVNDGIIDSVYPSIFVIRLKCDTQRTVTYSYSDVLTKTVQLVFPATI</sequence>
<evidence type="ECO:0000313" key="7">
    <source>
        <dbReference type="Proteomes" id="UP000474042"/>
    </source>
</evidence>
<dbReference type="GO" id="GO:0006355">
    <property type="term" value="P:regulation of DNA-templated transcription"/>
    <property type="evidence" value="ECO:0007669"/>
    <property type="project" value="InterPro"/>
</dbReference>
<dbReference type="Proteomes" id="UP000515243">
    <property type="component" value="Chromosome 1"/>
</dbReference>
<evidence type="ECO:0000313" key="5">
    <source>
        <dbReference type="Proteomes" id="UP000238081"/>
    </source>
</evidence>
<reference evidence="1 6" key="3">
    <citation type="submission" date="2019-07" db="EMBL/GenBank/DDBJ databases">
        <title>Whole genome shotgun sequence of Clostridium butyricum NBRC 3858.</title>
        <authorList>
            <person name="Hosoyama A."/>
            <person name="Uohara A."/>
            <person name="Ohji S."/>
            <person name="Ichikawa N."/>
        </authorList>
    </citation>
    <scope>NUCLEOTIDE SEQUENCE [LARGE SCALE GENOMIC DNA]</scope>
    <source>
        <strain evidence="1 6">NBRC 3858</strain>
    </source>
</reference>
<evidence type="ECO:0000313" key="1">
    <source>
        <dbReference type="EMBL" id="GEQ21436.1"/>
    </source>
</evidence>
<gene>
    <name evidence="3" type="ORF">AWN73_19300</name>
    <name evidence="1" type="ORF">CBU02nite_19420</name>
    <name evidence="4" type="ORF">FF104_15680</name>
    <name evidence="2" type="ORF">GND98_018715</name>
</gene>
<dbReference type="PANTHER" id="PTHR40026:SF1">
    <property type="entry name" value="PROTEIN VEG"/>
    <property type="match status" value="1"/>
</dbReference>